<proteinExistence type="predicted"/>
<dbReference type="InterPro" id="IPR038770">
    <property type="entry name" value="Na+/solute_symporter_sf"/>
</dbReference>
<dbReference type="Pfam" id="PF13593">
    <property type="entry name" value="SBF_like"/>
    <property type="match status" value="1"/>
</dbReference>
<evidence type="ECO:0000313" key="5">
    <source>
        <dbReference type="Proteomes" id="UP000272010"/>
    </source>
</evidence>
<feature type="transmembrane region" description="Helical" evidence="1">
    <location>
        <begin position="95"/>
        <end position="115"/>
    </location>
</feature>
<keyword evidence="1" id="KW-0812">Transmembrane</keyword>
<dbReference type="RefSeq" id="WP_099649278.1">
    <property type="nucleotide sequence ID" value="NZ_CAJGAB010000070.1"/>
</dbReference>
<feature type="transmembrane region" description="Helical" evidence="1">
    <location>
        <begin position="278"/>
        <end position="299"/>
    </location>
</feature>
<dbReference type="GO" id="GO:0005886">
    <property type="term" value="C:plasma membrane"/>
    <property type="evidence" value="ECO:0007669"/>
    <property type="project" value="TreeGrafter"/>
</dbReference>
<feature type="transmembrane region" description="Helical" evidence="1">
    <location>
        <begin position="228"/>
        <end position="247"/>
    </location>
</feature>
<dbReference type="Proteomes" id="UP000272010">
    <property type="component" value="Chromosome"/>
</dbReference>
<dbReference type="AlphaFoldDB" id="A0A2D2C1T9"/>
<dbReference type="EMBL" id="CP024422">
    <property type="protein sequence ID" value="ATQ56472.1"/>
    <property type="molecule type" value="Genomic_DNA"/>
</dbReference>
<dbReference type="PANTHER" id="PTHR18640">
    <property type="entry name" value="SOLUTE CARRIER FAMILY 10 MEMBER 7"/>
    <property type="match status" value="1"/>
</dbReference>
<dbReference type="PANTHER" id="PTHR18640:SF5">
    <property type="entry name" value="SODIUM_BILE ACID COTRANSPORTER 7"/>
    <property type="match status" value="1"/>
</dbReference>
<reference evidence="5" key="3">
    <citation type="submission" date="2018-07" db="EMBL/GenBank/DDBJ databases">
        <title>Genome Structure of the Opportunistic Pathogen Paracoccus yeei (Alphaproteobacteria) and Identification of Putative Virulence Factors.</title>
        <authorList>
            <person name="Lasek R."/>
            <person name="Szuplewska M."/>
            <person name="Mitura M."/>
            <person name="Decewicz P."/>
            <person name="Chmielowska C."/>
            <person name="Pawlot A."/>
            <person name="Sentkowska D."/>
            <person name="Czarnecki J."/>
            <person name="Bartosik D."/>
        </authorList>
    </citation>
    <scope>NUCLEOTIDE SEQUENCE [LARGE SCALE GENOMIC DNA]</scope>
    <source>
        <strain evidence="5">CCUG 32053</strain>
    </source>
</reference>
<dbReference type="PIRSF" id="PIRSF026166">
    <property type="entry name" value="UCP026166"/>
    <property type="match status" value="1"/>
</dbReference>
<protein>
    <submittedName>
        <fullName evidence="2">Bile acid:sodium symporter</fullName>
    </submittedName>
</protein>
<dbReference type="InterPro" id="IPR016833">
    <property type="entry name" value="Put_Na-Bile_cotransptr"/>
</dbReference>
<feature type="transmembrane region" description="Helical" evidence="1">
    <location>
        <begin position="64"/>
        <end position="83"/>
    </location>
</feature>
<feature type="transmembrane region" description="Helical" evidence="1">
    <location>
        <begin position="135"/>
        <end position="153"/>
    </location>
</feature>
<gene>
    <name evidence="3" type="ORF">PY32053_01223</name>
    <name evidence="2" type="ORF">PYTT13_12095</name>
</gene>
<dbReference type="EMBL" id="CP031078">
    <property type="protein sequence ID" value="AYF00874.1"/>
    <property type="molecule type" value="Genomic_DNA"/>
</dbReference>
<dbReference type="Gene3D" id="1.20.1530.20">
    <property type="match status" value="1"/>
</dbReference>
<dbReference type="GeneID" id="78898400"/>
<dbReference type="Proteomes" id="UP000229314">
    <property type="component" value="Chromosome"/>
</dbReference>
<accession>A0A2D2C1T9</accession>
<evidence type="ECO:0000313" key="2">
    <source>
        <dbReference type="EMBL" id="ATQ56472.1"/>
    </source>
</evidence>
<name>A0A2D2C1T9_9RHOB</name>
<keyword evidence="1" id="KW-0472">Membrane</keyword>
<organism evidence="2 4">
    <name type="scientific">Paracoccus yeei</name>
    <dbReference type="NCBI Taxonomy" id="147645"/>
    <lineage>
        <taxon>Bacteria</taxon>
        <taxon>Pseudomonadati</taxon>
        <taxon>Pseudomonadota</taxon>
        <taxon>Alphaproteobacteria</taxon>
        <taxon>Rhodobacterales</taxon>
        <taxon>Paracoccaceae</taxon>
        <taxon>Paracoccus</taxon>
    </lineage>
</organism>
<evidence type="ECO:0000313" key="4">
    <source>
        <dbReference type="Proteomes" id="UP000229314"/>
    </source>
</evidence>
<feature type="transmembrane region" description="Helical" evidence="1">
    <location>
        <begin position="201"/>
        <end position="222"/>
    </location>
</feature>
<evidence type="ECO:0000256" key="1">
    <source>
        <dbReference type="SAM" id="Phobius"/>
    </source>
</evidence>
<sequence length="331" mass="34590">MKKTDPFLLLMIGAVALATVMPATGATAGLVETLGTSAVALLFFLHGAALSPRTILDGLKRWKLHLFILTTTFAVFPLLVLPLRLLPGSILPPDLALGFVYLGVLPSAVSSSIAYTAMAKGNVPAAVCNSAGSNVFGLLLTPLLMSMLIGSAASEAMDLGQTLADVCLQLLLPFGLGQLAHRWLGGPLQRNSRWLSDYDQWVIVLIIYSAFSQSATAGLWQVLPISGLLLAGALCLVLLLAVIGFTMTGARRLGLSRADEITAVFCGSKKSLASGLPLAQVLFAGAAGFGMIVLPIMLYNQIQIMVGAMLARRYASGGLGASGLRARVVDP</sequence>
<keyword evidence="1" id="KW-1133">Transmembrane helix</keyword>
<reference evidence="2 4" key="1">
    <citation type="submission" date="2017-10" db="EMBL/GenBank/DDBJ databases">
        <title>Complete genome sequence of Paracoccus yeei TT13 isolated from human skin.</title>
        <authorList>
            <person name="Lee K."/>
            <person name="Lim J.Y."/>
            <person name="Hwang I."/>
        </authorList>
    </citation>
    <scope>NUCLEOTIDE SEQUENCE [LARGE SCALE GENOMIC DNA]</scope>
    <source>
        <strain evidence="2 4">TT13</strain>
    </source>
</reference>
<feature type="transmembrane region" description="Helical" evidence="1">
    <location>
        <begin position="35"/>
        <end position="52"/>
    </location>
</feature>
<reference evidence="3" key="2">
    <citation type="journal article" date="2018" name="Front. Microbiol.">
        <title>Genome Structure of the Opportunistic Pathogen Paracoccus yeei (Alphaproteobacteria) and Identification of Putative Virulence Factors.</title>
        <authorList>
            <person name="Lasek R."/>
            <person name="Szuplewska M."/>
            <person name="Mitura M."/>
            <person name="Decewicz P."/>
            <person name="Chmielowska C."/>
            <person name="Pawlot A."/>
            <person name="Sentkowska D."/>
            <person name="Czarnecki J."/>
            <person name="Bartosik D."/>
        </authorList>
    </citation>
    <scope>NUCLEOTIDE SEQUENCE</scope>
    <source>
        <strain evidence="3">CCUG 32053</strain>
    </source>
</reference>
<evidence type="ECO:0000313" key="3">
    <source>
        <dbReference type="EMBL" id="AYF00874.1"/>
    </source>
</evidence>